<proteinExistence type="predicted"/>
<dbReference type="EMBL" id="JAPOHA010000001">
    <property type="protein sequence ID" value="MCY1712913.1"/>
    <property type="molecule type" value="Genomic_DNA"/>
</dbReference>
<comment type="caution">
    <text evidence="1">The sequence shown here is derived from an EMBL/GenBank/DDBJ whole genome shotgun (WGS) entry which is preliminary data.</text>
</comment>
<dbReference type="Proteomes" id="UP001082703">
    <property type="component" value="Unassembled WGS sequence"/>
</dbReference>
<evidence type="ECO:0000313" key="2">
    <source>
        <dbReference type="Proteomes" id="UP001082703"/>
    </source>
</evidence>
<organism evidence="1 2">
    <name type="scientific">Caproiciproducens galactitolivorans</name>
    <dbReference type="NCBI Taxonomy" id="642589"/>
    <lineage>
        <taxon>Bacteria</taxon>
        <taxon>Bacillati</taxon>
        <taxon>Bacillota</taxon>
        <taxon>Clostridia</taxon>
        <taxon>Eubacteriales</taxon>
        <taxon>Acutalibacteraceae</taxon>
        <taxon>Caproiciproducens</taxon>
    </lineage>
</organism>
<reference evidence="1 2" key="1">
    <citation type="submission" date="2022-11" db="EMBL/GenBank/DDBJ databases">
        <authorList>
            <person name="Caiyu Z."/>
        </authorList>
    </citation>
    <scope>NUCLEOTIDE SEQUENCE [LARGE SCALE GENOMIC DNA]</scope>
    <source>
        <strain evidence="1 2">YR-4</strain>
    </source>
</reference>
<keyword evidence="2" id="KW-1185">Reference proteome</keyword>
<evidence type="ECO:0000313" key="1">
    <source>
        <dbReference type="EMBL" id="MCY1712913.1"/>
    </source>
</evidence>
<dbReference type="RefSeq" id="WP_268056919.1">
    <property type="nucleotide sequence ID" value="NZ_JAPOHA010000001.1"/>
</dbReference>
<protein>
    <submittedName>
        <fullName evidence="1">NusG domain II-containing protein</fullName>
    </submittedName>
</protein>
<sequence length="121" mass="13547">MIKKQDVFFILFFLLLAVVLLFCFNSTKSTGVAVVERNGTECYRFDLGKQKTTQIIDLGGEYHVKLLLEPGAISFRHSDCRDQICVRTGKLTKPGQVAVCLPAKISVRIIEDKKTFDGFTG</sequence>
<dbReference type="InterPro" id="IPR038690">
    <property type="entry name" value="NusG_2_sf"/>
</dbReference>
<accession>A0ABT4BS38</accession>
<dbReference type="Gene3D" id="2.60.320.10">
    <property type="entry name" value="N-utilization substance G protein NusG, insert domain"/>
    <property type="match status" value="1"/>
</dbReference>
<name>A0ABT4BS38_9FIRM</name>
<gene>
    <name evidence="1" type="ORF">OUY18_01415</name>
</gene>
<dbReference type="CDD" id="cd09846">
    <property type="entry name" value="DUF1312"/>
    <property type="match status" value="1"/>
</dbReference>
<dbReference type="Pfam" id="PF07009">
    <property type="entry name" value="NusG_II"/>
    <property type="match status" value="1"/>
</dbReference>